<dbReference type="SUPFAM" id="SSF159065">
    <property type="entry name" value="Dom34/Pelota N-terminal domain-like"/>
    <property type="match status" value="1"/>
</dbReference>
<evidence type="ECO:0000256" key="3">
    <source>
        <dbReference type="ARBA" id="ARBA00008842"/>
    </source>
</evidence>
<dbReference type="Gene3D" id="2.40.160.120">
    <property type="match status" value="1"/>
</dbReference>
<dbReference type="InterPro" id="IPR042226">
    <property type="entry name" value="eFR1_2_sf"/>
</dbReference>
<evidence type="ECO:0000256" key="12">
    <source>
        <dbReference type="RuleBase" id="RU003845"/>
    </source>
</evidence>
<evidence type="ECO:0000256" key="8">
    <source>
        <dbReference type="ARBA" id="ARBA00022723"/>
    </source>
</evidence>
<dbReference type="InterPro" id="IPR005140">
    <property type="entry name" value="eRF1_Pelota-like_N"/>
</dbReference>
<keyword evidence="8" id="KW-0479">Metal-binding</keyword>
<dbReference type="FunFam" id="2.40.160.120:FF:000001">
    <property type="entry name" value="Oxysterol-binding protein"/>
    <property type="match status" value="1"/>
</dbReference>
<dbReference type="Pfam" id="PF03464">
    <property type="entry name" value="eRF1_2"/>
    <property type="match status" value="1"/>
</dbReference>
<evidence type="ECO:0000256" key="4">
    <source>
        <dbReference type="ARBA" id="ARBA00009504"/>
    </source>
</evidence>
<dbReference type="InterPro" id="IPR005141">
    <property type="entry name" value="eRF1_2"/>
</dbReference>
<keyword evidence="9 12" id="KW-0445">Lipid transport</keyword>
<dbReference type="AlphaFoldDB" id="A0A914HV07"/>
<dbReference type="SUPFAM" id="SSF144000">
    <property type="entry name" value="Oxysterol-binding protein-like"/>
    <property type="match status" value="1"/>
</dbReference>
<evidence type="ECO:0000259" key="14">
    <source>
        <dbReference type="PROSITE" id="PS50003"/>
    </source>
</evidence>
<dbReference type="Gene3D" id="3.30.420.60">
    <property type="entry name" value="eRF1 domain 2"/>
    <property type="match status" value="2"/>
</dbReference>
<dbReference type="GO" id="GO:0005886">
    <property type="term" value="C:plasma membrane"/>
    <property type="evidence" value="ECO:0007669"/>
    <property type="project" value="TreeGrafter"/>
</dbReference>
<evidence type="ECO:0000313" key="15">
    <source>
        <dbReference type="Proteomes" id="UP000887572"/>
    </source>
</evidence>
<dbReference type="SUPFAM" id="SSF50729">
    <property type="entry name" value="PH domain-like"/>
    <property type="match status" value="1"/>
</dbReference>
<dbReference type="InterPro" id="IPR029064">
    <property type="entry name" value="Ribosomal_eL30-like_sf"/>
</dbReference>
<keyword evidence="15" id="KW-1185">Reference proteome</keyword>
<accession>A0A914HV07</accession>
<comment type="similarity">
    <text evidence="3 11">Belongs to the OSBP family.</text>
</comment>
<dbReference type="Gene3D" id="2.30.30.870">
    <property type="entry name" value="Pelota, domain A"/>
    <property type="match status" value="2"/>
</dbReference>
<feature type="region of interest" description="Disordered" evidence="13">
    <location>
        <begin position="1127"/>
        <end position="1151"/>
    </location>
</feature>
<protein>
    <recommendedName>
        <fullName evidence="12">Oxysterol-binding protein</fullName>
    </recommendedName>
</protein>
<dbReference type="InterPro" id="IPR005142">
    <property type="entry name" value="eRF1_3"/>
</dbReference>
<keyword evidence="7" id="KW-0597">Phosphoprotein</keyword>
<dbReference type="SUPFAM" id="SSF53137">
    <property type="entry name" value="Translational machinery components"/>
    <property type="match status" value="1"/>
</dbReference>
<evidence type="ECO:0000256" key="9">
    <source>
        <dbReference type="ARBA" id="ARBA00023055"/>
    </source>
</evidence>
<evidence type="ECO:0000313" key="16">
    <source>
        <dbReference type="WBParaSite" id="Gr19_v10_g404.t2"/>
    </source>
</evidence>
<feature type="compositionally biased region" description="Acidic residues" evidence="13">
    <location>
        <begin position="1127"/>
        <end position="1136"/>
    </location>
</feature>
<dbReference type="GO" id="GO:0005829">
    <property type="term" value="C:cytosol"/>
    <property type="evidence" value="ECO:0007669"/>
    <property type="project" value="TreeGrafter"/>
</dbReference>
<evidence type="ECO:0000256" key="10">
    <source>
        <dbReference type="ARBA" id="ARBA00023121"/>
    </source>
</evidence>
<proteinExistence type="inferred from homology"/>
<evidence type="ECO:0000256" key="6">
    <source>
        <dbReference type="ARBA" id="ARBA00022490"/>
    </source>
</evidence>
<dbReference type="PROSITE" id="PS50003">
    <property type="entry name" value="PH_DOMAIN"/>
    <property type="match status" value="1"/>
</dbReference>
<comment type="subcellular location">
    <subcellularLocation>
        <location evidence="2">Cytoplasm</location>
    </subcellularLocation>
</comment>
<evidence type="ECO:0000256" key="7">
    <source>
        <dbReference type="ARBA" id="ARBA00022553"/>
    </source>
</evidence>
<dbReference type="WBParaSite" id="Gr19_v10_g404.t2">
    <property type="protein sequence ID" value="Gr19_v10_g404.t2"/>
    <property type="gene ID" value="Gr19_v10_g404"/>
</dbReference>
<dbReference type="InterPro" id="IPR018494">
    <property type="entry name" value="Oxysterol-bd_CS"/>
</dbReference>
<reference evidence="16" key="1">
    <citation type="submission" date="2022-11" db="UniProtKB">
        <authorList>
            <consortium name="WormBaseParasite"/>
        </authorList>
    </citation>
    <scope>IDENTIFICATION</scope>
</reference>
<dbReference type="Pfam" id="PF00169">
    <property type="entry name" value="PH"/>
    <property type="match status" value="1"/>
</dbReference>
<dbReference type="GO" id="GO:0120009">
    <property type="term" value="P:intermembrane lipid transfer"/>
    <property type="evidence" value="ECO:0007669"/>
    <property type="project" value="UniProtKB-ARBA"/>
</dbReference>
<dbReference type="SMART" id="SM00233">
    <property type="entry name" value="PH"/>
    <property type="match status" value="1"/>
</dbReference>
<feature type="domain" description="PH" evidence="14">
    <location>
        <begin position="24"/>
        <end position="118"/>
    </location>
</feature>
<dbReference type="InterPro" id="IPR037239">
    <property type="entry name" value="OSBP_sf"/>
</dbReference>
<dbReference type="Proteomes" id="UP000887572">
    <property type="component" value="Unplaced"/>
</dbReference>
<dbReference type="Pfam" id="PF01237">
    <property type="entry name" value="Oxysterol_BP"/>
    <property type="match status" value="1"/>
</dbReference>
<dbReference type="InterPro" id="IPR011993">
    <property type="entry name" value="PH-like_dom_sf"/>
</dbReference>
<feature type="region of interest" description="Disordered" evidence="13">
    <location>
        <begin position="681"/>
        <end position="735"/>
    </location>
</feature>
<dbReference type="GO" id="GO:0097038">
    <property type="term" value="C:perinuclear endoplasmic reticulum"/>
    <property type="evidence" value="ECO:0007669"/>
    <property type="project" value="TreeGrafter"/>
</dbReference>
<dbReference type="PANTHER" id="PTHR10972">
    <property type="entry name" value="OXYSTEROL-BINDING PROTEIN-RELATED"/>
    <property type="match status" value="1"/>
</dbReference>
<dbReference type="InterPro" id="IPR058547">
    <property type="entry name" value="Pelota_N"/>
</dbReference>
<dbReference type="FunFam" id="3.30.1330.30:FF:000008">
    <property type="entry name" value="Protein pelota homolog"/>
    <property type="match status" value="1"/>
</dbReference>
<dbReference type="FunFam" id="2.30.30.870:FF:000001">
    <property type="entry name" value="Protein pelota homolog"/>
    <property type="match status" value="1"/>
</dbReference>
<dbReference type="Pfam" id="PF26356">
    <property type="entry name" value="Pelota_N"/>
    <property type="match status" value="2"/>
</dbReference>
<evidence type="ECO:0000256" key="5">
    <source>
        <dbReference type="ARBA" id="ARBA00022448"/>
    </source>
</evidence>
<dbReference type="Gene3D" id="3.30.1330.30">
    <property type="match status" value="1"/>
</dbReference>
<evidence type="ECO:0000256" key="11">
    <source>
        <dbReference type="RuleBase" id="RU003844"/>
    </source>
</evidence>
<evidence type="ECO:0000256" key="13">
    <source>
        <dbReference type="SAM" id="MobiDB-lite"/>
    </source>
</evidence>
<keyword evidence="6" id="KW-0963">Cytoplasm</keyword>
<dbReference type="SMART" id="SM01194">
    <property type="entry name" value="eRF1_1"/>
    <property type="match status" value="1"/>
</dbReference>
<dbReference type="PANTHER" id="PTHR10972:SF205">
    <property type="entry name" value="OXYSTEROL-BINDING PROTEIN 1"/>
    <property type="match status" value="1"/>
</dbReference>
<organism evidence="15 16">
    <name type="scientific">Globodera rostochiensis</name>
    <name type="common">Golden nematode worm</name>
    <name type="synonym">Heterodera rostochiensis</name>
    <dbReference type="NCBI Taxonomy" id="31243"/>
    <lineage>
        <taxon>Eukaryota</taxon>
        <taxon>Metazoa</taxon>
        <taxon>Ecdysozoa</taxon>
        <taxon>Nematoda</taxon>
        <taxon>Chromadorea</taxon>
        <taxon>Rhabditida</taxon>
        <taxon>Tylenchina</taxon>
        <taxon>Tylenchomorpha</taxon>
        <taxon>Tylenchoidea</taxon>
        <taxon>Heteroderidae</taxon>
        <taxon>Heteroderinae</taxon>
        <taxon>Globodera</taxon>
    </lineage>
</organism>
<dbReference type="Gene3D" id="2.30.29.30">
    <property type="entry name" value="Pleckstrin-homology domain (PH domain)/Phosphotyrosine-binding domain (PTB)"/>
    <property type="match status" value="1"/>
</dbReference>
<feature type="compositionally biased region" description="Basic and acidic residues" evidence="13">
    <location>
        <begin position="690"/>
        <end position="732"/>
    </location>
</feature>
<dbReference type="InterPro" id="IPR038069">
    <property type="entry name" value="Pelota/DOM34_N"/>
</dbReference>
<dbReference type="InterPro" id="IPR001849">
    <property type="entry name" value="PH_domain"/>
</dbReference>
<dbReference type="Pfam" id="PF03465">
    <property type="entry name" value="eRF1_3"/>
    <property type="match status" value="1"/>
</dbReference>
<evidence type="ECO:0000256" key="1">
    <source>
        <dbReference type="ARBA" id="ARBA00001968"/>
    </source>
</evidence>
<dbReference type="PROSITE" id="PS01013">
    <property type="entry name" value="OSBP"/>
    <property type="match status" value="1"/>
</dbReference>
<name>A0A914HV07_GLORO</name>
<comment type="similarity">
    <text evidence="4">Belongs to the eukaryotic release factor 1 family. Pelota subfamily.</text>
</comment>
<sequence>MTKKRPSISSSNFFVEDTGSNSTCTEATGKENKTKNGYRQRWFVLDADGILSYYRHPSEVNRACRGTINLSEANIHSNQGESSHNLVITTPSALTFHLKASNEIDRSQWLKTLEYAKHMAIKQAVLLEDDEEQSQLFLIKTKGLKEPSTERVENMAKDIRSFSVKFYKELDGLTHYVIGHCSAKEAKNCAEKINQLRTLSDRLIENSNELVSNYKEDYGTLLRLANSQHEKYLELQRQYKILARQHSKLERDAYRRITDGTISAENLGTSKNEKPQSALFTQRASYVEDATPGESDEDEDADEETFHDATDNLEEMKQFQTQEESVEEREAPEEEQDIVGKFTCEPRMSNFELRKCIFHFPADSATRNYTENTTPTVFIGLPNIDRRTSVPPKPQSHGLNLWSIMRNCIGKELTRIPIPVNFNEPLSMLQRITEDLEYSYLLDRAAEKEDICERLAYVAAFAVSCYSATAVRTTKPFNPLLGETFEFDRRADLGWRSLVEQVSHHPPAAAHHVEGINWLLHQEFMVSSRFRGKYLSVVPTGHTHVSFRDGKAHLTFQKVTTTVHNIIVGRLWIDNHGEMSVVNHLGGERAVLKFDAYSYFSSNRPRKVEGVILDRRGEPRFCLEGFWNEHVNIANVVGRRMDEKGHLVIQTGEKRRVWTANAPSGDASQYNFTKLAIEMNEPDGSVAPTDSRRRPDQRLMEDGRWDEANKLKNQLEERQRKVRRQTEAEAERAMNNNQLPSEYHARWFRKVQDPHTGSVIHVVRDDEYWRCKASQDCVIYSTRYWTKNLAYYRCWADQMKLLKRSLQKDSSGFVRLICEEDEDMWHIYNLAMSQRVQITLTIEVETIDFDTSVCALHLKGKNIKENQHVKLGAYHTLDLELNRTFTLEKPCWDAMDLHRLELCSDISNKADVAGIVMHEGLANVCLIGSSMTVVKSKIDMQIARKRKGLTSQHDKSLVAFMNAICVAFFRHVNIEYIEREGLKQQFAPHKGKFVLVHSSSGFKHALKEALSDNAVAQRLSDTKAQTEVKALNTFLELMCTDPQRAVYGYRHVVHAREQQSIDTLMVSDSLFRSKDIAQRRKYVNLVESIKYQGATVLIFSSMHVTGEQLTQLTGVAAILRFPISDLDDEDWEEENDAPPNGGAEREEGGQT</sequence>
<dbReference type="GO" id="GO:0032934">
    <property type="term" value="F:sterol binding"/>
    <property type="evidence" value="ECO:0007669"/>
    <property type="project" value="TreeGrafter"/>
</dbReference>
<dbReference type="GO" id="GO:0046872">
    <property type="term" value="F:metal ion binding"/>
    <property type="evidence" value="ECO:0007669"/>
    <property type="project" value="UniProtKB-KW"/>
</dbReference>
<dbReference type="InterPro" id="IPR000648">
    <property type="entry name" value="Oxysterol-bd"/>
</dbReference>
<comment type="cofactor">
    <cofactor evidence="1">
        <name>a divalent metal cation</name>
        <dbReference type="ChEBI" id="CHEBI:60240"/>
    </cofactor>
</comment>
<evidence type="ECO:0000256" key="2">
    <source>
        <dbReference type="ARBA" id="ARBA00004496"/>
    </source>
</evidence>
<keyword evidence="5 12" id="KW-0813">Transport</keyword>
<dbReference type="SUPFAM" id="SSF55315">
    <property type="entry name" value="L30e-like"/>
    <property type="match status" value="1"/>
</dbReference>
<keyword evidence="10" id="KW-0446">Lipid-binding</keyword>